<proteinExistence type="predicted"/>
<reference evidence="1 2" key="1">
    <citation type="submission" date="2023-11" db="EMBL/GenBank/DDBJ databases">
        <authorList>
            <person name="Panchal A.K."/>
            <person name="Meaney J.S."/>
            <person name="Karas B.J."/>
            <person name="diCenzo G.C."/>
        </authorList>
    </citation>
    <scope>NUCLEOTIDE SEQUENCE [LARGE SCALE GENOMIC DNA]</scope>
    <source>
        <strain evidence="1 2">NZP2235</strain>
    </source>
</reference>
<protein>
    <submittedName>
        <fullName evidence="1">Uncharacterized protein</fullName>
    </submittedName>
</protein>
<sequence>MSDQNAHIRAAIGRLLADKTGVAVISMRESIAELLEITGAALTIETLQDMLLEMAEVRGMMVALDV</sequence>
<dbReference type="EMBL" id="CP139858">
    <property type="protein sequence ID" value="WQC00687.1"/>
    <property type="molecule type" value="Genomic_DNA"/>
</dbReference>
<gene>
    <name evidence="1" type="ORF">U0R22_004894</name>
</gene>
<dbReference type="RefSeq" id="WP_322415480.1">
    <property type="nucleotide sequence ID" value="NZ_CP139858.1"/>
</dbReference>
<accession>A0ABZ0VTF4</accession>
<organism evidence="1 2">
    <name type="scientific">Mesorhizobium huakuii</name>
    <dbReference type="NCBI Taxonomy" id="28104"/>
    <lineage>
        <taxon>Bacteria</taxon>
        <taxon>Pseudomonadati</taxon>
        <taxon>Pseudomonadota</taxon>
        <taxon>Alphaproteobacteria</taxon>
        <taxon>Hyphomicrobiales</taxon>
        <taxon>Phyllobacteriaceae</taxon>
        <taxon>Mesorhizobium</taxon>
    </lineage>
</organism>
<keyword evidence="2" id="KW-1185">Reference proteome</keyword>
<name>A0ABZ0VTF4_9HYPH</name>
<evidence type="ECO:0000313" key="2">
    <source>
        <dbReference type="Proteomes" id="UP001322481"/>
    </source>
</evidence>
<evidence type="ECO:0000313" key="1">
    <source>
        <dbReference type="EMBL" id="WQC00687.1"/>
    </source>
</evidence>
<dbReference type="Proteomes" id="UP001322481">
    <property type="component" value="Chromosome"/>
</dbReference>